<organism evidence="3 4">
    <name type="scientific">Staphylococcus chromogenes</name>
    <name type="common">Staphylococcus hyicus subsp. chromogenes</name>
    <dbReference type="NCBI Taxonomy" id="46126"/>
    <lineage>
        <taxon>Bacteria</taxon>
        <taxon>Bacillati</taxon>
        <taxon>Bacillota</taxon>
        <taxon>Bacilli</taxon>
        <taxon>Bacillales</taxon>
        <taxon>Staphylococcaceae</taxon>
        <taxon>Staphylococcus</taxon>
    </lineage>
</organism>
<dbReference type="Proteomes" id="UP001240157">
    <property type="component" value="Unassembled WGS sequence"/>
</dbReference>
<dbReference type="EMBL" id="JAVGJF010000043">
    <property type="protein sequence ID" value="MDQ7175816.1"/>
    <property type="molecule type" value="Genomic_DNA"/>
</dbReference>
<name>A0AAE5W8S7_STACR</name>
<protein>
    <submittedName>
        <fullName evidence="2 3">N-acetyltransferase</fullName>
    </submittedName>
</protein>
<dbReference type="GO" id="GO:0016747">
    <property type="term" value="F:acyltransferase activity, transferring groups other than amino-acyl groups"/>
    <property type="evidence" value="ECO:0007669"/>
    <property type="project" value="InterPro"/>
</dbReference>
<dbReference type="EMBL" id="PZBZ01000002">
    <property type="protein sequence ID" value="PTG17139.1"/>
    <property type="molecule type" value="Genomic_DNA"/>
</dbReference>
<evidence type="ECO:0000313" key="5">
    <source>
        <dbReference type="Proteomes" id="UP001240157"/>
    </source>
</evidence>
<dbReference type="RefSeq" id="WP_105965335.1">
    <property type="nucleotide sequence ID" value="NZ_CP133240.1"/>
</dbReference>
<dbReference type="Proteomes" id="UP000242704">
    <property type="component" value="Unassembled WGS sequence"/>
</dbReference>
<comment type="caution">
    <text evidence="3">The sequence shown here is derived from an EMBL/GenBank/DDBJ whole genome shotgun (WGS) entry which is preliminary data.</text>
</comment>
<dbReference type="InterPro" id="IPR016181">
    <property type="entry name" value="Acyl_CoA_acyltransferase"/>
</dbReference>
<proteinExistence type="predicted"/>
<evidence type="ECO:0000313" key="3">
    <source>
        <dbReference type="EMBL" id="PTG17139.1"/>
    </source>
</evidence>
<reference evidence="3" key="2">
    <citation type="submission" date="2018-03" db="EMBL/GenBank/DDBJ databases">
        <authorList>
            <person name="Naushad S."/>
        </authorList>
    </citation>
    <scope>NUCLEOTIDE SEQUENCE</scope>
    <source>
        <strain evidence="3">SNUC 505</strain>
    </source>
</reference>
<feature type="domain" description="N-acetyltransferase" evidence="1">
    <location>
        <begin position="7"/>
        <end position="149"/>
    </location>
</feature>
<dbReference type="CDD" id="cd04301">
    <property type="entry name" value="NAT_SF"/>
    <property type="match status" value="1"/>
</dbReference>
<evidence type="ECO:0000313" key="4">
    <source>
        <dbReference type="Proteomes" id="UP000242704"/>
    </source>
</evidence>
<dbReference type="PROSITE" id="PS51186">
    <property type="entry name" value="GNAT"/>
    <property type="match status" value="1"/>
</dbReference>
<evidence type="ECO:0000313" key="2">
    <source>
        <dbReference type="EMBL" id="MDQ7175816.1"/>
    </source>
</evidence>
<dbReference type="AlphaFoldDB" id="A0AAE5W8S7"/>
<accession>A0AAE5W8S7</accession>
<sequence>MKRMVATEIEYIRQIAQIHVQMLQNDPLAPRQSKMACALYEEMIQRRIDLSDDFVEAKVEQDQVMAFIWAHHEKATKTVTIESLYVTPKYRHKGLATSLKQRVESWASEQQARQIIGTVLEENEPMRALNKKLGYTVKKVIMQKMIGED</sequence>
<reference evidence="2 5" key="3">
    <citation type="submission" date="2023-08" db="EMBL/GenBank/DDBJ databases">
        <title>Whole genome sequencing of Staphylococcus chromogenes NNSch 2386.</title>
        <authorList>
            <person name="Kropotov V.S."/>
            <person name="Boriskina E.V."/>
            <person name="Gordinskaya N.A."/>
            <person name="Shkurkina I.S."/>
            <person name="Kryazhev D.V."/>
            <person name="Alekseeva A.E."/>
            <person name="Makhova M.A."/>
        </authorList>
    </citation>
    <scope>NUCLEOTIDE SEQUENCE [LARGE SCALE GENOMIC DNA]</scope>
    <source>
        <strain evidence="2 5">NNSch 2386</strain>
    </source>
</reference>
<dbReference type="PANTHER" id="PTHR43072">
    <property type="entry name" value="N-ACETYLTRANSFERASE"/>
    <property type="match status" value="1"/>
</dbReference>
<evidence type="ECO:0000259" key="1">
    <source>
        <dbReference type="PROSITE" id="PS51186"/>
    </source>
</evidence>
<dbReference type="PANTHER" id="PTHR43072:SF58">
    <property type="entry name" value="N-ACETYLTRANSFERASE DOMAIN-CONTAINING PROTEIN"/>
    <property type="match status" value="1"/>
</dbReference>
<dbReference type="InterPro" id="IPR000182">
    <property type="entry name" value="GNAT_dom"/>
</dbReference>
<dbReference type="Gene3D" id="3.40.630.30">
    <property type="match status" value="1"/>
</dbReference>
<dbReference type="SUPFAM" id="SSF55729">
    <property type="entry name" value="Acyl-CoA N-acyltransferases (Nat)"/>
    <property type="match status" value="1"/>
</dbReference>
<reference evidence="3 4" key="1">
    <citation type="journal article" date="2016" name="Front. Microbiol.">
        <title>Comprehensive Phylogenetic Analysis of Bovine Non-aureus Staphylococci Species Based on Whole-Genome Sequencing.</title>
        <authorList>
            <person name="Naushad S."/>
            <person name="Barkema H.W."/>
            <person name="Luby C."/>
            <person name="Condas L.A."/>
            <person name="Nobrega D.B."/>
            <person name="Carson D.A."/>
            <person name="De Buck J."/>
        </authorList>
    </citation>
    <scope>NUCLEOTIDE SEQUENCE [LARGE SCALE GENOMIC DNA]</scope>
    <source>
        <strain evidence="3 4">SNUC 505</strain>
    </source>
</reference>
<gene>
    <name evidence="3" type="ORF">BU653_00775</name>
    <name evidence="2" type="ORF">RCF65_07410</name>
</gene>
<dbReference type="Pfam" id="PF00583">
    <property type="entry name" value="Acetyltransf_1"/>
    <property type="match status" value="1"/>
</dbReference>